<gene>
    <name evidence="8" type="ORF">PDE_03956</name>
</gene>
<dbReference type="PROSITE" id="PS00086">
    <property type="entry name" value="CYTOCHROME_P450"/>
    <property type="match status" value="1"/>
</dbReference>
<dbReference type="GO" id="GO:0020037">
    <property type="term" value="F:heme binding"/>
    <property type="evidence" value="ECO:0007669"/>
    <property type="project" value="InterPro"/>
</dbReference>
<accession>S7ZEC5</accession>
<keyword evidence="6 7" id="KW-0349">Heme</keyword>
<dbReference type="EMBL" id="KB644411">
    <property type="protein sequence ID" value="EPS29010.1"/>
    <property type="molecule type" value="Genomic_DNA"/>
</dbReference>
<keyword evidence="3 6" id="KW-0479">Metal-binding</keyword>
<evidence type="ECO:0000256" key="5">
    <source>
        <dbReference type="ARBA" id="ARBA00023004"/>
    </source>
</evidence>
<dbReference type="eggNOG" id="KOG0158">
    <property type="taxonomic scope" value="Eukaryota"/>
</dbReference>
<evidence type="ECO:0000256" key="6">
    <source>
        <dbReference type="PIRSR" id="PIRSR602403-1"/>
    </source>
</evidence>
<dbReference type="PRINTS" id="PR00385">
    <property type="entry name" value="P450"/>
</dbReference>
<dbReference type="GO" id="GO:0016705">
    <property type="term" value="F:oxidoreductase activity, acting on paired donors, with incorporation or reduction of molecular oxygen"/>
    <property type="evidence" value="ECO:0007669"/>
    <property type="project" value="InterPro"/>
</dbReference>
<evidence type="ECO:0000256" key="7">
    <source>
        <dbReference type="RuleBase" id="RU000461"/>
    </source>
</evidence>
<keyword evidence="5 6" id="KW-0408">Iron</keyword>
<dbReference type="OrthoDB" id="655030at2759"/>
<dbReference type="PRINTS" id="PR00465">
    <property type="entry name" value="EP450IV"/>
</dbReference>
<dbReference type="InterPro" id="IPR002403">
    <property type="entry name" value="Cyt_P450_E_grp-IV"/>
</dbReference>
<evidence type="ECO:0000313" key="8">
    <source>
        <dbReference type="EMBL" id="EPS29010.1"/>
    </source>
</evidence>
<evidence type="ECO:0000256" key="3">
    <source>
        <dbReference type="ARBA" id="ARBA00022723"/>
    </source>
</evidence>
<dbReference type="GO" id="GO:0005506">
    <property type="term" value="F:iron ion binding"/>
    <property type="evidence" value="ECO:0007669"/>
    <property type="project" value="InterPro"/>
</dbReference>
<keyword evidence="4 7" id="KW-0560">Oxidoreductase</keyword>
<dbReference type="InterPro" id="IPR036396">
    <property type="entry name" value="Cyt_P450_sf"/>
</dbReference>
<dbReference type="PhylomeDB" id="S7ZEC5"/>
<evidence type="ECO:0000313" key="9">
    <source>
        <dbReference type="Proteomes" id="UP000019376"/>
    </source>
</evidence>
<dbReference type="InterPro" id="IPR017972">
    <property type="entry name" value="Cyt_P450_CS"/>
</dbReference>
<comment type="cofactor">
    <cofactor evidence="1 6">
        <name>heme</name>
        <dbReference type="ChEBI" id="CHEBI:30413"/>
    </cofactor>
</comment>
<comment type="similarity">
    <text evidence="2 7">Belongs to the cytochrome P450 family.</text>
</comment>
<dbReference type="Gene3D" id="1.10.630.10">
    <property type="entry name" value="Cytochrome P450"/>
    <property type="match status" value="1"/>
</dbReference>
<dbReference type="PANTHER" id="PTHR24305:SF232">
    <property type="entry name" value="P450, PUTATIVE (EUROFUNG)-RELATED"/>
    <property type="match status" value="1"/>
</dbReference>
<organism evidence="8 9">
    <name type="scientific">Penicillium oxalicum (strain 114-2 / CGMCC 5302)</name>
    <name type="common">Penicillium decumbens</name>
    <dbReference type="NCBI Taxonomy" id="933388"/>
    <lineage>
        <taxon>Eukaryota</taxon>
        <taxon>Fungi</taxon>
        <taxon>Dikarya</taxon>
        <taxon>Ascomycota</taxon>
        <taxon>Pezizomycotina</taxon>
        <taxon>Eurotiomycetes</taxon>
        <taxon>Eurotiomycetidae</taxon>
        <taxon>Eurotiales</taxon>
        <taxon>Aspergillaceae</taxon>
        <taxon>Penicillium</taxon>
    </lineage>
</organism>
<keyword evidence="7" id="KW-0503">Monooxygenase</keyword>
<reference evidence="8 9" key="1">
    <citation type="journal article" date="2013" name="PLoS ONE">
        <title>Genomic and secretomic analyses reveal unique features of the lignocellulolytic enzyme system of Penicillium decumbens.</title>
        <authorList>
            <person name="Liu G."/>
            <person name="Zhang L."/>
            <person name="Wei X."/>
            <person name="Zou G."/>
            <person name="Qin Y."/>
            <person name="Ma L."/>
            <person name="Li J."/>
            <person name="Zheng H."/>
            <person name="Wang S."/>
            <person name="Wang C."/>
            <person name="Xun L."/>
            <person name="Zhao G.-P."/>
            <person name="Zhou Z."/>
            <person name="Qu Y."/>
        </authorList>
    </citation>
    <scope>NUCLEOTIDE SEQUENCE [LARGE SCALE GENOMIC DNA]</scope>
    <source>
        <strain evidence="9">114-2 / CGMCC 5302</strain>
    </source>
</reference>
<dbReference type="PANTHER" id="PTHR24305">
    <property type="entry name" value="CYTOCHROME P450"/>
    <property type="match status" value="1"/>
</dbReference>
<protein>
    <recommendedName>
        <fullName evidence="10">Cytochrome P450</fullName>
    </recommendedName>
</protein>
<dbReference type="HOGENOM" id="CLU_001570_14_2_1"/>
<dbReference type="InterPro" id="IPR050121">
    <property type="entry name" value="Cytochrome_P450_monoxygenase"/>
</dbReference>
<feature type="binding site" description="axial binding residue" evidence="6">
    <location>
        <position position="476"/>
    </location>
    <ligand>
        <name>heme</name>
        <dbReference type="ChEBI" id="CHEBI:30413"/>
    </ligand>
    <ligandPart>
        <name>Fe</name>
        <dbReference type="ChEBI" id="CHEBI:18248"/>
    </ligandPart>
</feature>
<dbReference type="AlphaFoldDB" id="S7ZEC5"/>
<evidence type="ECO:0008006" key="10">
    <source>
        <dbReference type="Google" id="ProtNLM"/>
    </source>
</evidence>
<dbReference type="Proteomes" id="UP000019376">
    <property type="component" value="Unassembled WGS sequence"/>
</dbReference>
<evidence type="ECO:0000256" key="4">
    <source>
        <dbReference type="ARBA" id="ARBA00023002"/>
    </source>
</evidence>
<dbReference type="STRING" id="933388.S7ZEC5"/>
<proteinExistence type="inferred from homology"/>
<dbReference type="Pfam" id="PF00067">
    <property type="entry name" value="p450"/>
    <property type="match status" value="1"/>
</dbReference>
<keyword evidence="9" id="KW-1185">Reference proteome</keyword>
<dbReference type="SUPFAM" id="SSF48264">
    <property type="entry name" value="Cytochrome P450"/>
    <property type="match status" value="1"/>
</dbReference>
<sequence length="532" mass="60346">MLSKFLHNIQDRADFLPESLQSPYALTILTLLLAFSLNYVFGVINALSSPLSRLPGPWYAPFTTWHLNYAFARGTIWKKVEQCHKKYGSIFRLGPRHIWVSDKDAVKTVLMTLDLPKVTMYAEIARDRKQPGLFGEIRPDPHKQLKKLMSPAFTVAYIDDLEFLFSECVGDLIKSYVDKLSASESAGGNRPTVTDLMKDFHSLALDIMGECSFGKGFGQTNPKKTIEPDFDDKVWKNIPAAVFSGMSRRYQSGIQLVYIKRALRRFGIDLRFDWPKEMISAIAAVTKGRAESSENARPDLLQHVIDEGISPNRGDKMSTKEIIDQMAELMLAGSETSAGTMANLFLELMRNPDVKAKLISSLPVLSPDDPIISSKTVRTAPQFEYLEACIKEALRLHPIASEMGRRTGDSPINLMGYDLPPYTVVSVSYRYLHRNPEHWPEPLRFWPERWLESRPEDVPPPDMQAYYPFSAGKHTCIGKNFAHAEIRMVAANILSRFDVNEVQGQQIDYRQYITMQMANGSCKAYLSRRQKT</sequence>
<evidence type="ECO:0000256" key="1">
    <source>
        <dbReference type="ARBA" id="ARBA00001971"/>
    </source>
</evidence>
<evidence type="ECO:0000256" key="2">
    <source>
        <dbReference type="ARBA" id="ARBA00010617"/>
    </source>
</evidence>
<name>S7ZEC5_PENO1</name>
<dbReference type="GO" id="GO:0004497">
    <property type="term" value="F:monooxygenase activity"/>
    <property type="evidence" value="ECO:0007669"/>
    <property type="project" value="UniProtKB-KW"/>
</dbReference>
<dbReference type="GO" id="GO:0043386">
    <property type="term" value="P:mycotoxin biosynthetic process"/>
    <property type="evidence" value="ECO:0007669"/>
    <property type="project" value="UniProtKB-ARBA"/>
</dbReference>
<dbReference type="InterPro" id="IPR001128">
    <property type="entry name" value="Cyt_P450"/>
</dbReference>